<protein>
    <submittedName>
        <fullName evidence="3">PH domain-containing protein</fullName>
    </submittedName>
</protein>
<dbReference type="EMBL" id="CP035493">
    <property type="protein sequence ID" value="QAY71066.1"/>
    <property type="molecule type" value="Genomic_DNA"/>
</dbReference>
<feature type="domain" description="Low molecular weight protein antigen 6 PH" evidence="2">
    <location>
        <begin position="70"/>
        <end position="131"/>
    </location>
</feature>
<evidence type="ECO:0000313" key="3">
    <source>
        <dbReference type="EMBL" id="QAY71066.1"/>
    </source>
</evidence>
<dbReference type="Pfam" id="PF10756">
    <property type="entry name" value="bPH_6"/>
    <property type="match status" value="1"/>
</dbReference>
<gene>
    <name evidence="3" type="ORF">ET471_14335</name>
</gene>
<proteinExistence type="predicted"/>
<sequence length="146" mass="15742">MGDDRVFRPLWATVAAWLVGALAVGGSLLVGLGSDAPGSSSSANRWSFVVFAALAALLLWRMGGVHARPSADGLVVRNILRTRRLAWPEIVAVRLTVDDPWVVLDLADGTTWPVMAVQRADGERGMREATRLARLVRSRGEAAEQL</sequence>
<keyword evidence="1" id="KW-0812">Transmembrane</keyword>
<keyword evidence="1" id="KW-0472">Membrane</keyword>
<feature type="transmembrane region" description="Helical" evidence="1">
    <location>
        <begin position="43"/>
        <end position="60"/>
    </location>
</feature>
<name>A0A4P6F6K0_9MICO</name>
<evidence type="ECO:0000259" key="2">
    <source>
        <dbReference type="Pfam" id="PF10756"/>
    </source>
</evidence>
<organism evidence="3 4">
    <name type="scientific">Xylanimonas protaetiae</name>
    <dbReference type="NCBI Taxonomy" id="2509457"/>
    <lineage>
        <taxon>Bacteria</taxon>
        <taxon>Bacillati</taxon>
        <taxon>Actinomycetota</taxon>
        <taxon>Actinomycetes</taxon>
        <taxon>Micrococcales</taxon>
        <taxon>Promicromonosporaceae</taxon>
        <taxon>Xylanimonas</taxon>
    </lineage>
</organism>
<keyword evidence="1" id="KW-1133">Transmembrane helix</keyword>
<feature type="transmembrane region" description="Helical" evidence="1">
    <location>
        <begin position="12"/>
        <end position="31"/>
    </location>
</feature>
<accession>A0A4P6F6K0</accession>
<dbReference type="AlphaFoldDB" id="A0A4P6F6K0"/>
<dbReference type="KEGG" id="xya:ET471_14335"/>
<dbReference type="OrthoDB" id="3824918at2"/>
<keyword evidence="4" id="KW-1185">Reference proteome</keyword>
<reference evidence="3 4" key="1">
    <citation type="submission" date="2019-01" db="EMBL/GenBank/DDBJ databases">
        <title>Genome sequencing of strain FW10M-9.</title>
        <authorList>
            <person name="Heo J."/>
            <person name="Kim S.-J."/>
            <person name="Kim J.-S."/>
            <person name="Hong S.-B."/>
            <person name="Kwon S.-W."/>
        </authorList>
    </citation>
    <scope>NUCLEOTIDE SEQUENCE [LARGE SCALE GENOMIC DNA]</scope>
    <source>
        <strain evidence="3 4">FW10M-9</strain>
    </source>
</reference>
<dbReference type="RefSeq" id="WP_129189413.1">
    <property type="nucleotide sequence ID" value="NZ_CP035493.1"/>
</dbReference>
<dbReference type="Proteomes" id="UP000292118">
    <property type="component" value="Chromosome"/>
</dbReference>
<evidence type="ECO:0000256" key="1">
    <source>
        <dbReference type="SAM" id="Phobius"/>
    </source>
</evidence>
<dbReference type="InterPro" id="IPR019692">
    <property type="entry name" value="CFP-6_PH"/>
</dbReference>
<evidence type="ECO:0000313" key="4">
    <source>
        <dbReference type="Proteomes" id="UP000292118"/>
    </source>
</evidence>